<dbReference type="PROSITE" id="PS00814">
    <property type="entry name" value="ADX"/>
    <property type="match status" value="1"/>
</dbReference>
<dbReference type="SUPFAM" id="SSF54292">
    <property type="entry name" value="2Fe-2S ferredoxin-like"/>
    <property type="match status" value="1"/>
</dbReference>
<evidence type="ECO:0000256" key="6">
    <source>
        <dbReference type="ARBA" id="ARBA00034078"/>
    </source>
</evidence>
<dbReference type="InterPro" id="IPR012675">
    <property type="entry name" value="Beta-grasp_dom_sf"/>
</dbReference>
<evidence type="ECO:0000256" key="4">
    <source>
        <dbReference type="ARBA" id="ARBA00023004"/>
    </source>
</evidence>
<protein>
    <submittedName>
        <fullName evidence="8">2Fe-2S ferredoxin</fullName>
    </submittedName>
</protein>
<evidence type="ECO:0000256" key="1">
    <source>
        <dbReference type="ARBA" id="ARBA00010914"/>
    </source>
</evidence>
<dbReference type="RefSeq" id="WP_130357601.1">
    <property type="nucleotide sequence ID" value="NZ_SGXC01000001.1"/>
</dbReference>
<keyword evidence="5" id="KW-0411">Iron-sulfur</keyword>
<dbReference type="GO" id="GO:0005829">
    <property type="term" value="C:cytosol"/>
    <property type="evidence" value="ECO:0007669"/>
    <property type="project" value="TreeGrafter"/>
</dbReference>
<dbReference type="InterPro" id="IPR036010">
    <property type="entry name" value="2Fe-2S_ferredoxin-like_sf"/>
</dbReference>
<proteinExistence type="inferred from homology"/>
<dbReference type="GO" id="GO:0009055">
    <property type="term" value="F:electron transfer activity"/>
    <property type="evidence" value="ECO:0007669"/>
    <property type="project" value="TreeGrafter"/>
</dbReference>
<reference evidence="8 9" key="1">
    <citation type="submission" date="2019-02" db="EMBL/GenBank/DDBJ databases">
        <title>Genomic Encyclopedia of Type Strains, Phase IV (KMG-IV): sequencing the most valuable type-strain genomes for metagenomic binning, comparative biology and taxonomic classification.</title>
        <authorList>
            <person name="Goeker M."/>
        </authorList>
    </citation>
    <scope>NUCLEOTIDE SEQUENCE [LARGE SCALE GENOMIC DNA]</scope>
    <source>
        <strain evidence="8 9">K24</strain>
    </source>
</reference>
<dbReference type="PANTHER" id="PTHR23426">
    <property type="entry name" value="FERREDOXIN/ADRENODOXIN"/>
    <property type="match status" value="1"/>
</dbReference>
<evidence type="ECO:0000313" key="9">
    <source>
        <dbReference type="Proteomes" id="UP000292445"/>
    </source>
</evidence>
<evidence type="ECO:0000256" key="2">
    <source>
        <dbReference type="ARBA" id="ARBA00022714"/>
    </source>
</evidence>
<name>A0A4Q7NN04_9BURK</name>
<accession>A0A4Q7NN04</accession>
<keyword evidence="4" id="KW-0408">Iron</keyword>
<gene>
    <name evidence="8" type="ORF">EV675_2556</name>
</gene>
<comment type="caution">
    <text evidence="8">The sequence shown here is derived from an EMBL/GenBank/DDBJ whole genome shotgun (WGS) entry which is preliminary data.</text>
</comment>
<dbReference type="GO" id="GO:0051537">
    <property type="term" value="F:2 iron, 2 sulfur cluster binding"/>
    <property type="evidence" value="ECO:0007669"/>
    <property type="project" value="UniProtKB-KW"/>
</dbReference>
<organism evidence="8 9">
    <name type="scientific">Pigmentiphaga kullae</name>
    <dbReference type="NCBI Taxonomy" id="151784"/>
    <lineage>
        <taxon>Bacteria</taxon>
        <taxon>Pseudomonadati</taxon>
        <taxon>Pseudomonadota</taxon>
        <taxon>Betaproteobacteria</taxon>
        <taxon>Burkholderiales</taxon>
        <taxon>Alcaligenaceae</taxon>
        <taxon>Pigmentiphaga</taxon>
    </lineage>
</organism>
<dbReference type="GO" id="GO:0140647">
    <property type="term" value="P:P450-containing electron transport chain"/>
    <property type="evidence" value="ECO:0007669"/>
    <property type="project" value="InterPro"/>
</dbReference>
<evidence type="ECO:0000256" key="3">
    <source>
        <dbReference type="ARBA" id="ARBA00022723"/>
    </source>
</evidence>
<dbReference type="PROSITE" id="PS51085">
    <property type="entry name" value="2FE2S_FER_2"/>
    <property type="match status" value="1"/>
</dbReference>
<feature type="domain" description="2Fe-2S ferredoxin-type" evidence="7">
    <location>
        <begin position="2"/>
        <end position="106"/>
    </location>
</feature>
<dbReference type="PANTHER" id="PTHR23426:SF65">
    <property type="entry name" value="FERREDOXIN-2, MITOCHONDRIAL"/>
    <property type="match status" value="1"/>
</dbReference>
<evidence type="ECO:0000256" key="5">
    <source>
        <dbReference type="ARBA" id="ARBA00023014"/>
    </source>
</evidence>
<keyword evidence="3" id="KW-0479">Metal-binding</keyword>
<sequence length="106" mass="11171">MPEVHLIQPDGQRVTLDVPVGTSIMQAAVSAGVAGIVAECGGSCMCATCHVYVEEAALARLPPMLSTESEMLECTAGERRSNSRLSCQVKMTEDLAGLSFTLPESQ</sequence>
<dbReference type="Proteomes" id="UP000292445">
    <property type="component" value="Unassembled WGS sequence"/>
</dbReference>
<dbReference type="Pfam" id="PF00111">
    <property type="entry name" value="Fer2"/>
    <property type="match status" value="1"/>
</dbReference>
<keyword evidence="2" id="KW-0001">2Fe-2S</keyword>
<dbReference type="InterPro" id="IPR001055">
    <property type="entry name" value="Adrenodoxin-like"/>
</dbReference>
<dbReference type="InterPro" id="IPR018298">
    <property type="entry name" value="Adrenodoxin_Fe-S_BS"/>
</dbReference>
<dbReference type="Gene3D" id="3.10.20.30">
    <property type="match status" value="1"/>
</dbReference>
<dbReference type="OrthoDB" id="9799640at2"/>
<dbReference type="CDD" id="cd00207">
    <property type="entry name" value="fer2"/>
    <property type="match status" value="1"/>
</dbReference>
<evidence type="ECO:0000259" key="7">
    <source>
        <dbReference type="PROSITE" id="PS51085"/>
    </source>
</evidence>
<dbReference type="GO" id="GO:0046872">
    <property type="term" value="F:metal ion binding"/>
    <property type="evidence" value="ECO:0007669"/>
    <property type="project" value="UniProtKB-KW"/>
</dbReference>
<dbReference type="AlphaFoldDB" id="A0A4Q7NN04"/>
<comment type="similarity">
    <text evidence="1">Belongs to the adrenodoxin/putidaredoxin family.</text>
</comment>
<comment type="cofactor">
    <cofactor evidence="6">
        <name>[2Fe-2S] cluster</name>
        <dbReference type="ChEBI" id="CHEBI:190135"/>
    </cofactor>
</comment>
<dbReference type="InterPro" id="IPR001041">
    <property type="entry name" value="2Fe-2S_ferredoxin-type"/>
</dbReference>
<dbReference type="EMBL" id="SGXC01000001">
    <property type="protein sequence ID" value="RZS86513.1"/>
    <property type="molecule type" value="Genomic_DNA"/>
</dbReference>
<dbReference type="PRINTS" id="PR00355">
    <property type="entry name" value="ADRENODOXIN"/>
</dbReference>
<evidence type="ECO:0000313" key="8">
    <source>
        <dbReference type="EMBL" id="RZS86513.1"/>
    </source>
</evidence>
<keyword evidence="9" id="KW-1185">Reference proteome</keyword>